<keyword evidence="9 16" id="KW-1133">Transmembrane helix</keyword>
<evidence type="ECO:0000256" key="4">
    <source>
        <dbReference type="ARBA" id="ARBA00013174"/>
    </source>
</evidence>
<dbReference type="PATRIC" id="fig|454.4.peg.2926"/>
<dbReference type="InterPro" id="IPR000462">
    <property type="entry name" value="CDP-OH_P_trans"/>
</dbReference>
<dbReference type="GO" id="GO:0008654">
    <property type="term" value="P:phospholipid biosynthetic process"/>
    <property type="evidence" value="ECO:0007669"/>
    <property type="project" value="UniProtKB-KW"/>
</dbReference>
<comment type="subcellular location">
    <subcellularLocation>
        <location evidence="2">Endomembrane system</location>
        <topology evidence="2">Multi-pass membrane protein</topology>
    </subcellularLocation>
</comment>
<dbReference type="InterPro" id="IPR048254">
    <property type="entry name" value="CDP_ALCOHOL_P_TRANSF_CS"/>
</dbReference>
<dbReference type="EMBL" id="LNYH01000149">
    <property type="protein sequence ID" value="KTD14436.1"/>
    <property type="molecule type" value="Genomic_DNA"/>
</dbReference>
<evidence type="ECO:0000256" key="14">
    <source>
        <dbReference type="ARBA" id="ARBA00032361"/>
    </source>
</evidence>
<dbReference type="InterPro" id="IPR050324">
    <property type="entry name" value="CDP-alcohol_PTase-I"/>
</dbReference>
<evidence type="ECO:0000256" key="11">
    <source>
        <dbReference type="ARBA" id="ARBA00023136"/>
    </source>
</evidence>
<accession>A0A0W0V2W3</accession>
<evidence type="ECO:0000256" key="7">
    <source>
        <dbReference type="ARBA" id="ARBA00022679"/>
    </source>
</evidence>
<feature type="transmembrane region" description="Helical" evidence="16">
    <location>
        <begin position="176"/>
        <end position="195"/>
    </location>
</feature>
<organism evidence="17 18">
    <name type="scientific">Legionella israelensis</name>
    <dbReference type="NCBI Taxonomy" id="454"/>
    <lineage>
        <taxon>Bacteria</taxon>
        <taxon>Pseudomonadati</taxon>
        <taxon>Pseudomonadota</taxon>
        <taxon>Gammaproteobacteria</taxon>
        <taxon>Legionellales</taxon>
        <taxon>Legionellaceae</taxon>
        <taxon>Legionella</taxon>
    </lineage>
</organism>
<dbReference type="PROSITE" id="PS00379">
    <property type="entry name" value="CDP_ALCOHOL_P_TRANSF"/>
    <property type="match status" value="1"/>
</dbReference>
<gene>
    <name evidence="17" type="primary">pssA</name>
    <name evidence="17" type="ORF">Lisr_2664</name>
</gene>
<dbReference type="STRING" id="454.Lisr_2664"/>
<feature type="transmembrane region" description="Helical" evidence="16">
    <location>
        <begin position="114"/>
        <end position="132"/>
    </location>
</feature>
<keyword evidence="7 15" id="KW-0808">Transferase</keyword>
<proteinExistence type="inferred from homology"/>
<dbReference type="AlphaFoldDB" id="A0A0W0V2W3"/>
<feature type="transmembrane region" description="Helical" evidence="16">
    <location>
        <begin position="24"/>
        <end position="45"/>
    </location>
</feature>
<comment type="similarity">
    <text evidence="3 15">Belongs to the CDP-alcohol phosphatidyltransferase class-I family.</text>
</comment>
<evidence type="ECO:0000256" key="10">
    <source>
        <dbReference type="ARBA" id="ARBA00023098"/>
    </source>
</evidence>
<keyword evidence="12" id="KW-0594">Phospholipid biosynthesis</keyword>
<keyword evidence="18" id="KW-1185">Reference proteome</keyword>
<dbReference type="InterPro" id="IPR043130">
    <property type="entry name" value="CDP-OH_PTrfase_TM_dom"/>
</dbReference>
<evidence type="ECO:0000256" key="5">
    <source>
        <dbReference type="ARBA" id="ARBA00017171"/>
    </source>
</evidence>
<keyword evidence="6" id="KW-0444">Lipid biosynthesis</keyword>
<keyword evidence="10" id="KW-0443">Lipid metabolism</keyword>
<reference evidence="17 18" key="1">
    <citation type="submission" date="2015-11" db="EMBL/GenBank/DDBJ databases">
        <title>Genomic analysis of 38 Legionella species identifies large and diverse effector repertoires.</title>
        <authorList>
            <person name="Burstein D."/>
            <person name="Amaro F."/>
            <person name="Zusman T."/>
            <person name="Lifshitz Z."/>
            <person name="Cohen O."/>
            <person name="Gilbert J.A."/>
            <person name="Pupko T."/>
            <person name="Shuman H.A."/>
            <person name="Segal G."/>
        </authorList>
    </citation>
    <scope>NUCLEOTIDE SEQUENCE [LARGE SCALE GENOMIC DNA]</scope>
    <source>
        <strain evidence="17 18">Bercovier 4</strain>
    </source>
</reference>
<evidence type="ECO:0000256" key="12">
    <source>
        <dbReference type="ARBA" id="ARBA00023209"/>
    </source>
</evidence>
<dbReference type="GO" id="GO:0003882">
    <property type="term" value="F:CDP-diacylglycerol-serine O-phosphatidyltransferase activity"/>
    <property type="evidence" value="ECO:0007669"/>
    <property type="project" value="UniProtKB-EC"/>
</dbReference>
<evidence type="ECO:0000256" key="16">
    <source>
        <dbReference type="SAM" id="Phobius"/>
    </source>
</evidence>
<dbReference type="PANTHER" id="PTHR14269">
    <property type="entry name" value="CDP-DIACYLGLYCEROL--GLYCEROL-3-PHOSPHATE 3-PHOSPHATIDYLTRANSFERASE-RELATED"/>
    <property type="match status" value="1"/>
</dbReference>
<evidence type="ECO:0000256" key="3">
    <source>
        <dbReference type="ARBA" id="ARBA00010441"/>
    </source>
</evidence>
<evidence type="ECO:0000256" key="6">
    <source>
        <dbReference type="ARBA" id="ARBA00022516"/>
    </source>
</evidence>
<feature type="transmembrane region" description="Helical" evidence="16">
    <location>
        <begin position="144"/>
        <end position="164"/>
    </location>
</feature>
<comment type="caution">
    <text evidence="17">The sequence shown here is derived from an EMBL/GenBank/DDBJ whole genome shotgun (WGS) entry which is preliminary data.</text>
</comment>
<evidence type="ECO:0000256" key="1">
    <source>
        <dbReference type="ARBA" id="ARBA00000287"/>
    </source>
</evidence>
<dbReference type="Gene3D" id="1.20.120.1760">
    <property type="match status" value="1"/>
</dbReference>
<feature type="transmembrane region" description="Helical" evidence="16">
    <location>
        <begin position="207"/>
        <end position="224"/>
    </location>
</feature>
<protein>
    <recommendedName>
        <fullName evidence="5">CDP-diacylglycerol--serine O-phosphatidyltransferase</fullName>
        <ecNumber evidence="4">2.7.8.8</ecNumber>
    </recommendedName>
    <alternativeName>
        <fullName evidence="14">Phosphatidylserine synthase</fullName>
    </alternativeName>
</protein>
<dbReference type="Proteomes" id="UP000054761">
    <property type="component" value="Unassembled WGS sequence"/>
</dbReference>
<evidence type="ECO:0000256" key="8">
    <source>
        <dbReference type="ARBA" id="ARBA00022692"/>
    </source>
</evidence>
<keyword evidence="11 16" id="KW-0472">Membrane</keyword>
<dbReference type="EC" id="2.7.8.8" evidence="4"/>
<evidence type="ECO:0000313" key="17">
    <source>
        <dbReference type="EMBL" id="KTD14436.1"/>
    </source>
</evidence>
<dbReference type="PANTHER" id="PTHR14269:SF61">
    <property type="entry name" value="CDP-DIACYLGLYCEROL--SERINE O-PHOSPHATIDYLTRANSFERASE"/>
    <property type="match status" value="1"/>
</dbReference>
<evidence type="ECO:0000256" key="2">
    <source>
        <dbReference type="ARBA" id="ARBA00004127"/>
    </source>
</evidence>
<evidence type="ECO:0000256" key="15">
    <source>
        <dbReference type="RuleBase" id="RU003750"/>
    </source>
</evidence>
<dbReference type="GO" id="GO:0016020">
    <property type="term" value="C:membrane"/>
    <property type="evidence" value="ECO:0007669"/>
    <property type="project" value="InterPro"/>
</dbReference>
<sequence length="266" mass="29506">MIALDLLFYWERVKIIMRKESRGGIYLLPNLLTTASLFAAFYSIVASMKSHYETAVTAIFVGMIADGLDGRIARMTNTQSAFGAEYDSLSDMVTFGVAPALLLYSSHLHQLGKIGWLIAFIYTAAVALRLARFNTQVETADKRYFQGLACPPAAALLASFVWLCHQHLGKNLILDIATGLLALIAAMLMVSNVRYYSFKEIDFKGRVPFLYILIMVILFAAIAVNPALVLFAAFLVYASSGPVQTLLILHRVRKQRKKGNKSKGKR</sequence>
<dbReference type="InterPro" id="IPR004533">
    <property type="entry name" value="CDP-diaglyc--ser_O-PTrfase"/>
</dbReference>
<dbReference type="Pfam" id="PF01066">
    <property type="entry name" value="CDP-OH_P_transf"/>
    <property type="match status" value="1"/>
</dbReference>
<dbReference type="NCBIfam" id="TIGR00473">
    <property type="entry name" value="pssA"/>
    <property type="match status" value="1"/>
</dbReference>
<feature type="transmembrane region" description="Helical" evidence="16">
    <location>
        <begin position="230"/>
        <end position="249"/>
    </location>
</feature>
<comment type="catalytic activity">
    <reaction evidence="1">
        <text>a CDP-1,2-diacyl-sn-glycerol + L-serine = a 1,2-diacyl-sn-glycero-3-phospho-L-serine + CMP + H(+)</text>
        <dbReference type="Rhea" id="RHEA:16913"/>
        <dbReference type="ChEBI" id="CHEBI:15378"/>
        <dbReference type="ChEBI" id="CHEBI:33384"/>
        <dbReference type="ChEBI" id="CHEBI:57262"/>
        <dbReference type="ChEBI" id="CHEBI:58332"/>
        <dbReference type="ChEBI" id="CHEBI:60377"/>
        <dbReference type="EC" id="2.7.8.8"/>
    </reaction>
</comment>
<keyword evidence="13" id="KW-1208">Phospholipid metabolism</keyword>
<keyword evidence="8 16" id="KW-0812">Transmembrane</keyword>
<evidence type="ECO:0000256" key="9">
    <source>
        <dbReference type="ARBA" id="ARBA00022989"/>
    </source>
</evidence>
<dbReference type="GO" id="GO:0012505">
    <property type="term" value="C:endomembrane system"/>
    <property type="evidence" value="ECO:0007669"/>
    <property type="project" value="UniProtKB-SubCell"/>
</dbReference>
<name>A0A0W0V2W3_9GAMM</name>
<evidence type="ECO:0000256" key="13">
    <source>
        <dbReference type="ARBA" id="ARBA00023264"/>
    </source>
</evidence>
<evidence type="ECO:0000313" key="18">
    <source>
        <dbReference type="Proteomes" id="UP000054761"/>
    </source>
</evidence>